<dbReference type="EMBL" id="KN831773">
    <property type="protein sequence ID" value="KIM44725.1"/>
    <property type="molecule type" value="Genomic_DNA"/>
</dbReference>
<proteinExistence type="predicted"/>
<dbReference type="HOGENOM" id="CLU_3106624_0_0_1"/>
<reference evidence="3" key="2">
    <citation type="submission" date="2015-01" db="EMBL/GenBank/DDBJ databases">
        <title>Evolutionary Origins and Diversification of the Mycorrhizal Mutualists.</title>
        <authorList>
            <consortium name="DOE Joint Genome Institute"/>
            <consortium name="Mycorrhizal Genomics Consortium"/>
            <person name="Kohler A."/>
            <person name="Kuo A."/>
            <person name="Nagy L.G."/>
            <person name="Floudas D."/>
            <person name="Copeland A."/>
            <person name="Barry K.W."/>
            <person name="Cichocki N."/>
            <person name="Veneault-Fourrey C."/>
            <person name="LaButti K."/>
            <person name="Lindquist E.A."/>
            <person name="Lipzen A."/>
            <person name="Lundell T."/>
            <person name="Morin E."/>
            <person name="Murat C."/>
            <person name="Riley R."/>
            <person name="Ohm R."/>
            <person name="Sun H."/>
            <person name="Tunlid A."/>
            <person name="Henrissat B."/>
            <person name="Grigoriev I.V."/>
            <person name="Hibbett D.S."/>
            <person name="Martin F."/>
        </authorList>
    </citation>
    <scope>NUCLEOTIDE SEQUENCE [LARGE SCALE GENOMIC DNA]</scope>
    <source>
        <strain evidence="3">h7</strain>
    </source>
</reference>
<dbReference type="Proteomes" id="UP000053424">
    <property type="component" value="Unassembled WGS sequence"/>
</dbReference>
<protein>
    <submittedName>
        <fullName evidence="2">Uncharacterized protein</fullName>
    </submittedName>
</protein>
<reference evidence="2 3" key="1">
    <citation type="submission" date="2014-04" db="EMBL/GenBank/DDBJ databases">
        <authorList>
            <consortium name="DOE Joint Genome Institute"/>
            <person name="Kuo A."/>
            <person name="Gay G."/>
            <person name="Dore J."/>
            <person name="Kohler A."/>
            <person name="Nagy L.G."/>
            <person name="Floudas D."/>
            <person name="Copeland A."/>
            <person name="Barry K.W."/>
            <person name="Cichocki N."/>
            <person name="Veneault-Fourrey C."/>
            <person name="LaButti K."/>
            <person name="Lindquist E.A."/>
            <person name="Lipzen A."/>
            <person name="Lundell T."/>
            <person name="Morin E."/>
            <person name="Murat C."/>
            <person name="Sun H."/>
            <person name="Tunlid A."/>
            <person name="Henrissat B."/>
            <person name="Grigoriev I.V."/>
            <person name="Hibbett D.S."/>
            <person name="Martin F."/>
            <person name="Nordberg H.P."/>
            <person name="Cantor M.N."/>
            <person name="Hua S.X."/>
        </authorList>
    </citation>
    <scope>NUCLEOTIDE SEQUENCE [LARGE SCALE GENOMIC DNA]</scope>
    <source>
        <strain evidence="3">h7</strain>
    </source>
</reference>
<keyword evidence="3" id="KW-1185">Reference proteome</keyword>
<evidence type="ECO:0000313" key="2">
    <source>
        <dbReference type="EMBL" id="KIM44725.1"/>
    </source>
</evidence>
<evidence type="ECO:0000313" key="3">
    <source>
        <dbReference type="Proteomes" id="UP000053424"/>
    </source>
</evidence>
<sequence>MGPGYHTRSEPGLGNGFAAERTSVRSNKASERWNGRHGKSQGPHVASYFRR</sequence>
<gene>
    <name evidence="2" type="ORF">M413DRAFT_442680</name>
</gene>
<dbReference type="AlphaFoldDB" id="A0A0C3C797"/>
<accession>A0A0C3C797</accession>
<evidence type="ECO:0000256" key="1">
    <source>
        <dbReference type="SAM" id="MobiDB-lite"/>
    </source>
</evidence>
<feature type="region of interest" description="Disordered" evidence="1">
    <location>
        <begin position="1"/>
        <end position="51"/>
    </location>
</feature>
<organism evidence="2 3">
    <name type="scientific">Hebeloma cylindrosporum</name>
    <dbReference type="NCBI Taxonomy" id="76867"/>
    <lineage>
        <taxon>Eukaryota</taxon>
        <taxon>Fungi</taxon>
        <taxon>Dikarya</taxon>
        <taxon>Basidiomycota</taxon>
        <taxon>Agaricomycotina</taxon>
        <taxon>Agaricomycetes</taxon>
        <taxon>Agaricomycetidae</taxon>
        <taxon>Agaricales</taxon>
        <taxon>Agaricineae</taxon>
        <taxon>Hymenogastraceae</taxon>
        <taxon>Hebeloma</taxon>
    </lineage>
</organism>
<name>A0A0C3C797_HEBCY</name>